<dbReference type="STRING" id="1286171.EAL2_c12330"/>
<keyword evidence="3 5" id="KW-0698">rRNA processing</keyword>
<dbReference type="InterPro" id="IPR011961">
    <property type="entry name" value="RimM"/>
</dbReference>
<evidence type="ECO:0000256" key="5">
    <source>
        <dbReference type="HAMAP-Rule" id="MF_00014"/>
    </source>
</evidence>
<dbReference type="KEGG" id="eac:EAL2_c12330"/>
<evidence type="ECO:0000256" key="1">
    <source>
        <dbReference type="ARBA" id="ARBA00022490"/>
    </source>
</evidence>
<evidence type="ECO:0000313" key="9">
    <source>
        <dbReference type="Proteomes" id="UP000019591"/>
    </source>
</evidence>
<accession>W8TFC8</accession>
<dbReference type="OrthoDB" id="9810331at2"/>
<dbReference type="GO" id="GO:0042274">
    <property type="term" value="P:ribosomal small subunit biogenesis"/>
    <property type="evidence" value="ECO:0007669"/>
    <property type="project" value="UniProtKB-UniRule"/>
</dbReference>
<evidence type="ECO:0000256" key="2">
    <source>
        <dbReference type="ARBA" id="ARBA00022517"/>
    </source>
</evidence>
<dbReference type="SUPFAM" id="SSF50346">
    <property type="entry name" value="PRC-barrel domain"/>
    <property type="match status" value="1"/>
</dbReference>
<evidence type="ECO:0000259" key="7">
    <source>
        <dbReference type="Pfam" id="PF24986"/>
    </source>
</evidence>
<comment type="similarity">
    <text evidence="5">Belongs to the RimM family.</text>
</comment>
<dbReference type="PATRIC" id="fig|1286171.3.peg.1182"/>
<dbReference type="SUPFAM" id="SSF50447">
    <property type="entry name" value="Translation proteins"/>
    <property type="match status" value="1"/>
</dbReference>
<comment type="subcellular location">
    <subcellularLocation>
        <location evidence="5">Cytoplasm</location>
    </subcellularLocation>
</comment>
<dbReference type="EMBL" id="CP007452">
    <property type="protein sequence ID" value="AHM56528.1"/>
    <property type="molecule type" value="Genomic_DNA"/>
</dbReference>
<dbReference type="Gene3D" id="2.30.30.240">
    <property type="entry name" value="PRC-barrel domain"/>
    <property type="match status" value="1"/>
</dbReference>
<dbReference type="AlphaFoldDB" id="W8TFC8"/>
<evidence type="ECO:0000256" key="3">
    <source>
        <dbReference type="ARBA" id="ARBA00022552"/>
    </source>
</evidence>
<dbReference type="InterPro" id="IPR056792">
    <property type="entry name" value="PRC_RimM"/>
</dbReference>
<dbReference type="GO" id="GO:0043022">
    <property type="term" value="F:ribosome binding"/>
    <property type="evidence" value="ECO:0007669"/>
    <property type="project" value="InterPro"/>
</dbReference>
<comment type="function">
    <text evidence="5">An accessory protein needed during the final step in the assembly of 30S ribosomal subunit, possibly for assembly of the head region. Essential for efficient processing of 16S rRNA. May be needed both before and after RbfA during the maturation of 16S rRNA. It has affinity for free ribosomal 30S subunits but not for 70S ribosomes.</text>
</comment>
<dbReference type="Pfam" id="PF24986">
    <property type="entry name" value="PRC_RimM"/>
    <property type="match status" value="1"/>
</dbReference>
<keyword evidence="4 5" id="KW-0143">Chaperone</keyword>
<keyword evidence="9" id="KW-1185">Reference proteome</keyword>
<keyword evidence="1 5" id="KW-0963">Cytoplasm</keyword>
<dbReference type="Pfam" id="PF01782">
    <property type="entry name" value="RimM"/>
    <property type="match status" value="1"/>
</dbReference>
<keyword evidence="2 5" id="KW-0690">Ribosome biogenesis</keyword>
<organism evidence="8 9">
    <name type="scientific">Peptoclostridium acidaminophilum DSM 3953</name>
    <dbReference type="NCBI Taxonomy" id="1286171"/>
    <lineage>
        <taxon>Bacteria</taxon>
        <taxon>Bacillati</taxon>
        <taxon>Bacillota</taxon>
        <taxon>Clostridia</taxon>
        <taxon>Peptostreptococcales</taxon>
        <taxon>Peptoclostridiaceae</taxon>
        <taxon>Peptoclostridium</taxon>
    </lineage>
</organism>
<reference evidence="8 9" key="1">
    <citation type="journal article" date="2014" name="Genome Announc.">
        <title>Complete Genome Sequence of Amino Acid-Utilizing Eubacterium acidaminophilum al-2 (DSM 3953).</title>
        <authorList>
            <person name="Poehlein A."/>
            <person name="Andreesen J.R."/>
            <person name="Daniel R."/>
        </authorList>
    </citation>
    <scope>NUCLEOTIDE SEQUENCE [LARGE SCALE GENOMIC DNA]</scope>
    <source>
        <strain evidence="8 9">DSM 3953</strain>
    </source>
</reference>
<comment type="subunit">
    <text evidence="5">Binds ribosomal protein uS19.</text>
</comment>
<gene>
    <name evidence="5 8" type="primary">rimM</name>
    <name evidence="8" type="ORF">EAL2_c12330</name>
</gene>
<dbReference type="eggNOG" id="COG0806">
    <property type="taxonomic scope" value="Bacteria"/>
</dbReference>
<sequence>MGVNVKIGQIVSTQGLKGEMRVYPLTDYLERFEEVEGVFLDADFDKKIKIQKVRYKKNLVILKLEGVDTIEQAEMLRNKYIYVPRESRELPEDTYYVDDLVGLKVYLLDGAYVGVMEDVFSTAGANDVYVIKSEEGREIMIPAVGEFVKEIDIPGGRIVIDPIEGMI</sequence>
<dbReference type="RefSeq" id="WP_025435524.1">
    <property type="nucleotide sequence ID" value="NZ_CP007452.1"/>
</dbReference>
<dbReference type="InterPro" id="IPR036976">
    <property type="entry name" value="RimM_N_sf"/>
</dbReference>
<dbReference type="Proteomes" id="UP000019591">
    <property type="component" value="Chromosome"/>
</dbReference>
<name>W8TFC8_PEPAC</name>
<dbReference type="GO" id="GO:0006364">
    <property type="term" value="P:rRNA processing"/>
    <property type="evidence" value="ECO:0007669"/>
    <property type="project" value="UniProtKB-UniRule"/>
</dbReference>
<dbReference type="HOGENOM" id="CLU_077636_3_2_9"/>
<dbReference type="NCBIfam" id="TIGR02273">
    <property type="entry name" value="16S_RimM"/>
    <property type="match status" value="1"/>
</dbReference>
<evidence type="ECO:0000256" key="4">
    <source>
        <dbReference type="ARBA" id="ARBA00023186"/>
    </source>
</evidence>
<dbReference type="PANTHER" id="PTHR33692">
    <property type="entry name" value="RIBOSOME MATURATION FACTOR RIMM"/>
    <property type="match status" value="1"/>
</dbReference>
<proteinExistence type="inferred from homology"/>
<comment type="domain">
    <text evidence="5">The PRC barrel domain binds ribosomal protein uS19.</text>
</comment>
<evidence type="ECO:0000313" key="8">
    <source>
        <dbReference type="EMBL" id="AHM56528.1"/>
    </source>
</evidence>
<evidence type="ECO:0000259" key="6">
    <source>
        <dbReference type="Pfam" id="PF01782"/>
    </source>
</evidence>
<dbReference type="GO" id="GO:0005840">
    <property type="term" value="C:ribosome"/>
    <property type="evidence" value="ECO:0007669"/>
    <property type="project" value="InterPro"/>
</dbReference>
<dbReference type="InterPro" id="IPR002676">
    <property type="entry name" value="RimM_N"/>
</dbReference>
<feature type="domain" description="RimM N-terminal" evidence="6">
    <location>
        <begin position="7"/>
        <end position="86"/>
    </location>
</feature>
<dbReference type="InterPro" id="IPR009000">
    <property type="entry name" value="Transl_B-barrel_sf"/>
</dbReference>
<dbReference type="PANTHER" id="PTHR33692:SF1">
    <property type="entry name" value="RIBOSOME MATURATION FACTOR RIMM"/>
    <property type="match status" value="1"/>
</dbReference>
<dbReference type="HAMAP" id="MF_00014">
    <property type="entry name" value="Ribosome_mat_RimM"/>
    <property type="match status" value="1"/>
</dbReference>
<dbReference type="Gene3D" id="2.40.30.60">
    <property type="entry name" value="RimM"/>
    <property type="match status" value="1"/>
</dbReference>
<protein>
    <recommendedName>
        <fullName evidence="5">Ribosome maturation factor RimM</fullName>
    </recommendedName>
</protein>
<dbReference type="GO" id="GO:0005737">
    <property type="term" value="C:cytoplasm"/>
    <property type="evidence" value="ECO:0007669"/>
    <property type="project" value="UniProtKB-SubCell"/>
</dbReference>
<feature type="domain" description="Ribosome maturation factor RimM PRC barrel" evidence="7">
    <location>
        <begin position="98"/>
        <end position="166"/>
    </location>
</feature>
<dbReference type="InterPro" id="IPR011033">
    <property type="entry name" value="PRC_barrel-like_sf"/>
</dbReference>